<name>A0A1E3A2T0_9FIRM</name>
<accession>A0A1E3A2T0</accession>
<dbReference type="Proteomes" id="UP000094067">
    <property type="component" value="Unassembled WGS sequence"/>
</dbReference>
<proteinExistence type="predicted"/>
<comment type="caution">
    <text evidence="2">The sequence shown here is derived from an EMBL/GenBank/DDBJ whole genome shotgun (WGS) entry which is preliminary data.</text>
</comment>
<dbReference type="SUPFAM" id="SSF53335">
    <property type="entry name" value="S-adenosyl-L-methionine-dependent methyltransferases"/>
    <property type="match status" value="1"/>
</dbReference>
<dbReference type="Gene3D" id="3.40.50.150">
    <property type="entry name" value="Vaccinia Virus protein VP39"/>
    <property type="match status" value="1"/>
</dbReference>
<sequence>MKKERQYYEAYDDRYRQVHQKSLKWFSDSPSQIVEETLQKYKTDDRMKILEIGCGEGRDAVYLLEKGYHVTATDISPVAIEHCKEWFPDYSNCFQILDCLSQHLDEKFGFIYAVSVLHMLVLDEDRRRFYQFISNHLTDGGFALLCTMGDGKEESRSDIQSAFDLQKRIHETTGTELLIAGTSCRKVNFDTLGKEISNNNLELTESGITSIMPDFPTIMYAVVRKCSPAK</sequence>
<dbReference type="RefSeq" id="WP_069153617.1">
    <property type="nucleotide sequence ID" value="NZ_MCGH01000003.1"/>
</dbReference>
<dbReference type="CDD" id="cd02440">
    <property type="entry name" value="AdoMet_MTases"/>
    <property type="match status" value="1"/>
</dbReference>
<gene>
    <name evidence="2" type="ORF">BEI61_03832</name>
</gene>
<dbReference type="Pfam" id="PF08242">
    <property type="entry name" value="Methyltransf_12"/>
    <property type="match status" value="1"/>
</dbReference>
<organism evidence="2 3">
    <name type="scientific">Eisenbergiella tayi</name>
    <dbReference type="NCBI Taxonomy" id="1432052"/>
    <lineage>
        <taxon>Bacteria</taxon>
        <taxon>Bacillati</taxon>
        <taxon>Bacillota</taxon>
        <taxon>Clostridia</taxon>
        <taxon>Lachnospirales</taxon>
        <taxon>Lachnospiraceae</taxon>
        <taxon>Eisenbergiella</taxon>
    </lineage>
</organism>
<dbReference type="InterPro" id="IPR029063">
    <property type="entry name" value="SAM-dependent_MTases_sf"/>
</dbReference>
<evidence type="ECO:0000313" key="3">
    <source>
        <dbReference type="Proteomes" id="UP000094067"/>
    </source>
</evidence>
<dbReference type="AlphaFoldDB" id="A0A1E3A2T0"/>
<dbReference type="PANTHER" id="PTHR43861">
    <property type="entry name" value="TRANS-ACONITATE 2-METHYLTRANSFERASE-RELATED"/>
    <property type="match status" value="1"/>
</dbReference>
<evidence type="ECO:0000313" key="2">
    <source>
        <dbReference type="EMBL" id="ODM03038.1"/>
    </source>
</evidence>
<evidence type="ECO:0000259" key="1">
    <source>
        <dbReference type="Pfam" id="PF08242"/>
    </source>
</evidence>
<feature type="domain" description="Methyltransferase type 12" evidence="1">
    <location>
        <begin position="50"/>
        <end position="142"/>
    </location>
</feature>
<protein>
    <submittedName>
        <fullName evidence="2">Tellurite resistance protein TehB</fullName>
    </submittedName>
</protein>
<dbReference type="EMBL" id="MCGH01000003">
    <property type="protein sequence ID" value="ODM03038.1"/>
    <property type="molecule type" value="Genomic_DNA"/>
</dbReference>
<dbReference type="InterPro" id="IPR013217">
    <property type="entry name" value="Methyltransf_12"/>
</dbReference>
<reference evidence="2 3" key="1">
    <citation type="submission" date="2016-07" db="EMBL/GenBank/DDBJ databases">
        <title>Characterization of isolates of Eisenbergiella tayi derived from blood cultures, using whole genome sequencing.</title>
        <authorList>
            <person name="Burdz T."/>
            <person name="Wiebe D."/>
            <person name="Huynh C."/>
            <person name="Bernard K."/>
        </authorList>
    </citation>
    <scope>NUCLEOTIDE SEQUENCE [LARGE SCALE GENOMIC DNA]</scope>
    <source>
        <strain evidence="2 3">NML 110608</strain>
    </source>
</reference>